<comment type="caution">
    <text evidence="4">The sequence shown here is derived from an EMBL/GenBank/DDBJ whole genome shotgun (WGS) entry which is preliminary data.</text>
</comment>
<proteinExistence type="predicted"/>
<keyword evidence="3" id="KW-0472">Membrane</keyword>
<dbReference type="RefSeq" id="WP_006418056.1">
    <property type="nucleotide sequence ID" value="NZ_AENN01000011.1"/>
</dbReference>
<feature type="transmembrane region" description="Helical" evidence="3">
    <location>
        <begin position="12"/>
        <end position="34"/>
    </location>
</feature>
<reference evidence="4 5" key="1">
    <citation type="submission" date="2010-10" db="EMBL/GenBank/DDBJ databases">
        <authorList>
            <person name="Durkin A.S."/>
            <person name="Madupu R."/>
            <person name="Torralba M."/>
            <person name="Gillis M."/>
            <person name="Methe B."/>
            <person name="Sutton G."/>
            <person name="Nelson K.E."/>
        </authorList>
    </citation>
    <scope>NUCLEOTIDE SEQUENCE [LARGE SCALE GENOMIC DNA]</scope>
    <source>
        <strain evidence="4 5">ACS-139-V-Col8</strain>
    </source>
</reference>
<dbReference type="AlphaFoldDB" id="E4KNJ8"/>
<evidence type="ECO:0000256" key="2">
    <source>
        <dbReference type="ARBA" id="ARBA00023287"/>
    </source>
</evidence>
<dbReference type="GO" id="GO:0009986">
    <property type="term" value="C:cell surface"/>
    <property type="evidence" value="ECO:0007669"/>
    <property type="project" value="UniProtKB-SubCell"/>
</dbReference>
<dbReference type="InterPro" id="IPR012902">
    <property type="entry name" value="N_methyl_site"/>
</dbReference>
<dbReference type="Proteomes" id="UP000005990">
    <property type="component" value="Unassembled WGS sequence"/>
</dbReference>
<dbReference type="STRING" id="908337.HMPREF9257_0361"/>
<keyword evidence="2" id="KW-0178">Competence</keyword>
<dbReference type="GO" id="GO:0030420">
    <property type="term" value="P:establishment of competence for transformation"/>
    <property type="evidence" value="ECO:0007669"/>
    <property type="project" value="UniProtKB-KW"/>
</dbReference>
<keyword evidence="3" id="KW-0812">Transmembrane</keyword>
<comment type="subcellular location">
    <subcellularLocation>
        <location evidence="1">Cell surface</location>
    </subcellularLocation>
</comment>
<dbReference type="Pfam" id="PF07963">
    <property type="entry name" value="N_methyl"/>
    <property type="match status" value="1"/>
</dbReference>
<evidence type="ECO:0000256" key="3">
    <source>
        <dbReference type="SAM" id="Phobius"/>
    </source>
</evidence>
<evidence type="ECO:0000313" key="5">
    <source>
        <dbReference type="Proteomes" id="UP000005990"/>
    </source>
</evidence>
<evidence type="ECO:0000256" key="1">
    <source>
        <dbReference type="ARBA" id="ARBA00004241"/>
    </source>
</evidence>
<protein>
    <submittedName>
        <fullName evidence="4">Prepilin-type cleavage/methylation N-terminal domain protein</fullName>
    </submittedName>
</protein>
<accession>E4KNJ8</accession>
<dbReference type="PROSITE" id="PS00409">
    <property type="entry name" value="PROKAR_NTER_METHYL"/>
    <property type="match status" value="1"/>
</dbReference>
<evidence type="ECO:0000313" key="4">
    <source>
        <dbReference type="EMBL" id="EFR31522.1"/>
    </source>
</evidence>
<keyword evidence="3" id="KW-1133">Transmembrane helix</keyword>
<organism evidence="4 5">
    <name type="scientific">Eremococcus coleocola ACS-139-V-Col8</name>
    <dbReference type="NCBI Taxonomy" id="908337"/>
    <lineage>
        <taxon>Bacteria</taxon>
        <taxon>Bacillati</taxon>
        <taxon>Bacillota</taxon>
        <taxon>Bacilli</taxon>
        <taxon>Lactobacillales</taxon>
        <taxon>Aerococcaceae</taxon>
        <taxon>Eremococcus</taxon>
    </lineage>
</organism>
<name>E4KNJ8_9LACT</name>
<gene>
    <name evidence="4" type="ORF">HMPREF9257_0361</name>
</gene>
<sequence length="126" mass="14499">MYYPNKAGFTLVEALLAFFLFSFILVLYVPGLSLEIDQIQRQKSQHSQWRLLYELAQVTLPQRVESTPVTDDDDLAGQEEEIQVLLESYQTAYNDLLTDYQCNREVCYLSFESGHSLGVLAYESTD</sequence>
<keyword evidence="5" id="KW-1185">Reference proteome</keyword>
<dbReference type="EMBL" id="AENN01000011">
    <property type="protein sequence ID" value="EFR31522.1"/>
    <property type="molecule type" value="Genomic_DNA"/>
</dbReference>